<name>A0AAJ0GRV7_9PEZI</name>
<organism evidence="5 6">
    <name type="scientific">Chaetomium strumarium</name>
    <dbReference type="NCBI Taxonomy" id="1170767"/>
    <lineage>
        <taxon>Eukaryota</taxon>
        <taxon>Fungi</taxon>
        <taxon>Dikarya</taxon>
        <taxon>Ascomycota</taxon>
        <taxon>Pezizomycotina</taxon>
        <taxon>Sordariomycetes</taxon>
        <taxon>Sordariomycetidae</taxon>
        <taxon>Sordariales</taxon>
        <taxon>Chaetomiaceae</taxon>
        <taxon>Chaetomium</taxon>
    </lineage>
</organism>
<comment type="caution">
    <text evidence="5">The sequence shown here is derived from an EMBL/GenBank/DDBJ whole genome shotgun (WGS) entry which is preliminary data.</text>
</comment>
<keyword evidence="6" id="KW-1185">Reference proteome</keyword>
<dbReference type="SUPFAM" id="SSF47336">
    <property type="entry name" value="ACP-like"/>
    <property type="match status" value="1"/>
</dbReference>
<dbReference type="GO" id="GO:0016491">
    <property type="term" value="F:oxidoreductase activity"/>
    <property type="evidence" value="ECO:0007669"/>
    <property type="project" value="UniProtKB-KW"/>
</dbReference>
<evidence type="ECO:0000256" key="1">
    <source>
        <dbReference type="ARBA" id="ARBA00022450"/>
    </source>
</evidence>
<dbReference type="EMBL" id="JAUDZG010000004">
    <property type="protein sequence ID" value="KAK3304979.1"/>
    <property type="molecule type" value="Genomic_DNA"/>
</dbReference>
<evidence type="ECO:0000259" key="4">
    <source>
        <dbReference type="PROSITE" id="PS50075"/>
    </source>
</evidence>
<dbReference type="Proteomes" id="UP001273166">
    <property type="component" value="Unassembled WGS sequence"/>
</dbReference>
<dbReference type="InterPro" id="IPR020806">
    <property type="entry name" value="PKS_PP-bd"/>
</dbReference>
<feature type="domain" description="Carrier" evidence="4">
    <location>
        <begin position="410"/>
        <end position="487"/>
    </location>
</feature>
<keyword evidence="2" id="KW-0597">Phosphoprotein</keyword>
<keyword evidence="1" id="KW-0596">Phosphopantetheine</keyword>
<dbReference type="GO" id="GO:0006633">
    <property type="term" value="P:fatty acid biosynthetic process"/>
    <property type="evidence" value="ECO:0007669"/>
    <property type="project" value="TreeGrafter"/>
</dbReference>
<dbReference type="Pfam" id="PF23297">
    <property type="entry name" value="ACP_SdgA_C"/>
    <property type="match status" value="1"/>
</dbReference>
<dbReference type="PROSITE" id="PS50075">
    <property type="entry name" value="CARRIER"/>
    <property type="match status" value="1"/>
</dbReference>
<dbReference type="InterPro" id="IPR036736">
    <property type="entry name" value="ACP-like_sf"/>
</dbReference>
<dbReference type="CDD" id="cd05274">
    <property type="entry name" value="KR_FAS_SDR_x"/>
    <property type="match status" value="1"/>
</dbReference>
<dbReference type="GO" id="GO:0004312">
    <property type="term" value="F:fatty acid synthase activity"/>
    <property type="evidence" value="ECO:0007669"/>
    <property type="project" value="TreeGrafter"/>
</dbReference>
<accession>A0AAJ0GRV7</accession>
<sequence>MQAALGYLRVLKNENIHLDPRYLLLEDREDRSAAEVAQMLSPMVTSSTTDREYVERDGCLCINRWVEDGRLSRIMTDEEEEMAAQRNCSARTAFSSHSHTRDTTILCFEADDMVPVSADVANPLVLDAGATYLLVGGTGGLGTNLATFLARKGARHLAIVSRSGPSSRNAASLTQDLAAVGVQATLYAADASDEASMRVVLGRCAAEKPPIRGVIQCAAVLDDSVFDNMTHDQWRHATRPKMHGSWLLHQLLLPHENGNENERGLDFFVMLSSIAGVVGNRGQANYAAGNTYQDALAQYRRRRGLPAVAVDLGLMLGIGLIATERGGATNLKKWEAVGIREPEFHRLMTAAIAGCWLARPFCFDDPRFAYLRKSGVVADADADAAATGRDSEEVESLITAQLGRVQSLREATDVVSSALRRRLARELQTDVDNVDAGRPLHAYGTDSLAAVEIRNWIVAHLQAEPSLFDVLGAGSIQALAAQIAVMSKAVPSTVQEQI</sequence>
<dbReference type="Gene3D" id="3.40.50.720">
    <property type="entry name" value="NAD(P)-binding Rossmann-like Domain"/>
    <property type="match status" value="1"/>
</dbReference>
<dbReference type="GO" id="GO:0044550">
    <property type="term" value="P:secondary metabolite biosynthetic process"/>
    <property type="evidence" value="ECO:0007669"/>
    <property type="project" value="TreeGrafter"/>
</dbReference>
<dbReference type="InterPro" id="IPR009081">
    <property type="entry name" value="PP-bd_ACP"/>
</dbReference>
<evidence type="ECO:0000256" key="2">
    <source>
        <dbReference type="ARBA" id="ARBA00022553"/>
    </source>
</evidence>
<dbReference type="InterPro" id="IPR036291">
    <property type="entry name" value="NAD(P)-bd_dom_sf"/>
</dbReference>
<dbReference type="InterPro" id="IPR013968">
    <property type="entry name" value="PKS_KR"/>
</dbReference>
<keyword evidence="3" id="KW-0560">Oxidoreductase</keyword>
<gene>
    <name evidence="5" type="ORF">B0T15DRAFT_493189</name>
</gene>
<reference evidence="5" key="1">
    <citation type="journal article" date="2023" name="Mol. Phylogenet. Evol.">
        <title>Genome-scale phylogeny and comparative genomics of the fungal order Sordariales.</title>
        <authorList>
            <person name="Hensen N."/>
            <person name="Bonometti L."/>
            <person name="Westerberg I."/>
            <person name="Brannstrom I.O."/>
            <person name="Guillou S."/>
            <person name="Cros-Aarteil S."/>
            <person name="Calhoun S."/>
            <person name="Haridas S."/>
            <person name="Kuo A."/>
            <person name="Mondo S."/>
            <person name="Pangilinan J."/>
            <person name="Riley R."/>
            <person name="LaButti K."/>
            <person name="Andreopoulos B."/>
            <person name="Lipzen A."/>
            <person name="Chen C."/>
            <person name="Yan M."/>
            <person name="Daum C."/>
            <person name="Ng V."/>
            <person name="Clum A."/>
            <person name="Steindorff A."/>
            <person name="Ohm R.A."/>
            <person name="Martin F."/>
            <person name="Silar P."/>
            <person name="Natvig D.O."/>
            <person name="Lalanne C."/>
            <person name="Gautier V."/>
            <person name="Ament-Velasquez S.L."/>
            <person name="Kruys A."/>
            <person name="Hutchinson M.I."/>
            <person name="Powell A.J."/>
            <person name="Barry K."/>
            <person name="Miller A.N."/>
            <person name="Grigoriev I.V."/>
            <person name="Debuchy R."/>
            <person name="Gladieux P."/>
            <person name="Hiltunen Thoren M."/>
            <person name="Johannesson H."/>
        </authorList>
    </citation>
    <scope>NUCLEOTIDE SEQUENCE</scope>
    <source>
        <strain evidence="5">CBS 333.67</strain>
    </source>
</reference>
<dbReference type="PANTHER" id="PTHR43775:SF37">
    <property type="entry name" value="SI:DKEY-61P9.11"/>
    <property type="match status" value="1"/>
</dbReference>
<dbReference type="SUPFAM" id="SSF51735">
    <property type="entry name" value="NAD(P)-binding Rossmann-fold domains"/>
    <property type="match status" value="1"/>
</dbReference>
<dbReference type="InterPro" id="IPR050091">
    <property type="entry name" value="PKS_NRPS_Biosynth_Enz"/>
</dbReference>
<evidence type="ECO:0000313" key="6">
    <source>
        <dbReference type="Proteomes" id="UP001273166"/>
    </source>
</evidence>
<dbReference type="PANTHER" id="PTHR43775">
    <property type="entry name" value="FATTY ACID SYNTHASE"/>
    <property type="match status" value="1"/>
</dbReference>
<dbReference type="GeneID" id="87885756"/>
<protein>
    <submittedName>
        <fullName evidence="5">KR domain-containing protein</fullName>
    </submittedName>
</protein>
<dbReference type="Pfam" id="PF08659">
    <property type="entry name" value="KR"/>
    <property type="match status" value="1"/>
</dbReference>
<dbReference type="RefSeq" id="XP_062720759.1">
    <property type="nucleotide sequence ID" value="XM_062866927.1"/>
</dbReference>
<proteinExistence type="predicted"/>
<dbReference type="AlphaFoldDB" id="A0AAJ0GRV7"/>
<evidence type="ECO:0000313" key="5">
    <source>
        <dbReference type="EMBL" id="KAK3304979.1"/>
    </source>
</evidence>
<evidence type="ECO:0000256" key="3">
    <source>
        <dbReference type="ARBA" id="ARBA00023002"/>
    </source>
</evidence>
<dbReference type="GO" id="GO:0031177">
    <property type="term" value="F:phosphopantetheine binding"/>
    <property type="evidence" value="ECO:0007669"/>
    <property type="project" value="InterPro"/>
</dbReference>
<dbReference type="SMART" id="SM00823">
    <property type="entry name" value="PKS_PP"/>
    <property type="match status" value="1"/>
</dbReference>
<dbReference type="SMART" id="SM00822">
    <property type="entry name" value="PKS_KR"/>
    <property type="match status" value="1"/>
</dbReference>
<dbReference type="Gene3D" id="1.10.1200.10">
    <property type="entry name" value="ACP-like"/>
    <property type="match status" value="1"/>
</dbReference>
<dbReference type="InterPro" id="IPR057326">
    <property type="entry name" value="KR_dom"/>
</dbReference>
<reference evidence="5" key="2">
    <citation type="submission" date="2023-06" db="EMBL/GenBank/DDBJ databases">
        <authorList>
            <consortium name="Lawrence Berkeley National Laboratory"/>
            <person name="Mondo S.J."/>
            <person name="Hensen N."/>
            <person name="Bonometti L."/>
            <person name="Westerberg I."/>
            <person name="Brannstrom I.O."/>
            <person name="Guillou S."/>
            <person name="Cros-Aarteil S."/>
            <person name="Calhoun S."/>
            <person name="Haridas S."/>
            <person name="Kuo A."/>
            <person name="Pangilinan J."/>
            <person name="Riley R."/>
            <person name="Labutti K."/>
            <person name="Andreopoulos B."/>
            <person name="Lipzen A."/>
            <person name="Chen C."/>
            <person name="Yanf M."/>
            <person name="Daum C."/>
            <person name="Ng V."/>
            <person name="Clum A."/>
            <person name="Steindorff A."/>
            <person name="Ohm R."/>
            <person name="Martin F."/>
            <person name="Silar P."/>
            <person name="Natvig D."/>
            <person name="Lalanne C."/>
            <person name="Gautier V."/>
            <person name="Ament-Velasquez S.L."/>
            <person name="Kruys A."/>
            <person name="Hutchinson M.I."/>
            <person name="Powell A.J."/>
            <person name="Barry K."/>
            <person name="Miller A.N."/>
            <person name="Grigoriev I.V."/>
            <person name="Debuchy R."/>
            <person name="Gladieux P."/>
            <person name="Thoren M.H."/>
            <person name="Johannesson H."/>
        </authorList>
    </citation>
    <scope>NUCLEOTIDE SEQUENCE</scope>
    <source>
        <strain evidence="5">CBS 333.67</strain>
    </source>
</reference>